<dbReference type="Gramene" id="Mp4g02390.1">
    <property type="protein sequence ID" value="Mp4g02390.1.cds1"/>
    <property type="gene ID" value="Mp4g02390"/>
</dbReference>
<name>A0A2R6WKV0_MARPO</name>
<reference evidence="2" key="1">
    <citation type="journal article" date="2017" name="Cell">
        <title>Insights into land plant evolution garnered from the Marchantia polymorpha genome.</title>
        <authorList>
            <person name="Bowman J.L."/>
            <person name="Kohchi T."/>
            <person name="Yamato K.T."/>
            <person name="Jenkins J."/>
            <person name="Shu S."/>
            <person name="Ishizaki K."/>
            <person name="Yamaoka S."/>
            <person name="Nishihama R."/>
            <person name="Nakamura Y."/>
            <person name="Berger F."/>
            <person name="Adam C."/>
            <person name="Aki S.S."/>
            <person name="Althoff F."/>
            <person name="Araki T."/>
            <person name="Arteaga-Vazquez M.A."/>
            <person name="Balasubrmanian S."/>
            <person name="Barry K."/>
            <person name="Bauer D."/>
            <person name="Boehm C.R."/>
            <person name="Briginshaw L."/>
            <person name="Caballero-Perez J."/>
            <person name="Catarino B."/>
            <person name="Chen F."/>
            <person name="Chiyoda S."/>
            <person name="Chovatia M."/>
            <person name="Davies K.M."/>
            <person name="Delmans M."/>
            <person name="Demura T."/>
            <person name="Dierschke T."/>
            <person name="Dolan L."/>
            <person name="Dorantes-Acosta A.E."/>
            <person name="Eklund D.M."/>
            <person name="Florent S.N."/>
            <person name="Flores-Sandoval E."/>
            <person name="Fujiyama A."/>
            <person name="Fukuzawa H."/>
            <person name="Galik B."/>
            <person name="Grimanelli D."/>
            <person name="Grimwood J."/>
            <person name="Grossniklaus U."/>
            <person name="Hamada T."/>
            <person name="Haseloff J."/>
            <person name="Hetherington A.J."/>
            <person name="Higo A."/>
            <person name="Hirakawa Y."/>
            <person name="Hundley H.N."/>
            <person name="Ikeda Y."/>
            <person name="Inoue K."/>
            <person name="Inoue S.I."/>
            <person name="Ishida S."/>
            <person name="Jia Q."/>
            <person name="Kakita M."/>
            <person name="Kanazawa T."/>
            <person name="Kawai Y."/>
            <person name="Kawashima T."/>
            <person name="Kennedy M."/>
            <person name="Kinose K."/>
            <person name="Kinoshita T."/>
            <person name="Kohara Y."/>
            <person name="Koide E."/>
            <person name="Komatsu K."/>
            <person name="Kopischke S."/>
            <person name="Kubo M."/>
            <person name="Kyozuka J."/>
            <person name="Lagercrantz U."/>
            <person name="Lin S.S."/>
            <person name="Lindquist E."/>
            <person name="Lipzen A.M."/>
            <person name="Lu C.W."/>
            <person name="De Luna E."/>
            <person name="Martienssen R.A."/>
            <person name="Minamino N."/>
            <person name="Mizutani M."/>
            <person name="Mizutani M."/>
            <person name="Mochizuki N."/>
            <person name="Monte I."/>
            <person name="Mosher R."/>
            <person name="Nagasaki H."/>
            <person name="Nakagami H."/>
            <person name="Naramoto S."/>
            <person name="Nishitani K."/>
            <person name="Ohtani M."/>
            <person name="Okamoto T."/>
            <person name="Okumura M."/>
            <person name="Phillips J."/>
            <person name="Pollak B."/>
            <person name="Reinders A."/>
            <person name="Rovekamp M."/>
            <person name="Sano R."/>
            <person name="Sawa S."/>
            <person name="Schmid M.W."/>
            <person name="Shirakawa M."/>
            <person name="Solano R."/>
            <person name="Spunde A."/>
            <person name="Suetsugu N."/>
            <person name="Sugano S."/>
            <person name="Sugiyama A."/>
            <person name="Sun R."/>
            <person name="Suzuki Y."/>
            <person name="Takenaka M."/>
            <person name="Takezawa D."/>
            <person name="Tomogane H."/>
            <person name="Tsuzuki M."/>
            <person name="Ueda T."/>
            <person name="Umeda M."/>
            <person name="Ward J.M."/>
            <person name="Watanabe Y."/>
            <person name="Yazaki K."/>
            <person name="Yokoyama R."/>
            <person name="Yoshitake Y."/>
            <person name="Yotsui I."/>
            <person name="Zachgo S."/>
            <person name="Schmutz J."/>
        </authorList>
    </citation>
    <scope>NUCLEOTIDE SEQUENCE [LARGE SCALE GENOMIC DNA]</scope>
    <source>
        <strain evidence="2">Tak-1</strain>
    </source>
</reference>
<accession>A0A2R6WKV0</accession>
<protein>
    <submittedName>
        <fullName evidence="1">Uncharacterized protein</fullName>
    </submittedName>
</protein>
<proteinExistence type="predicted"/>
<evidence type="ECO:0000313" key="2">
    <source>
        <dbReference type="Proteomes" id="UP000244005"/>
    </source>
</evidence>
<sequence length="116" mass="13136">MRLARSQSPFRRIGVPSCRRWTWGKIRKKTYPWSFLMTTTAYGSMYNLVVESWHFGNSVVTSFAERHVHHDPKDPLERMYDGVDHAWTAIGIRIHVSGTSSASSFAVNASTSSSSI</sequence>
<organism evidence="1 2">
    <name type="scientific">Marchantia polymorpha</name>
    <name type="common">Common liverwort</name>
    <name type="synonym">Marchantia aquatica</name>
    <dbReference type="NCBI Taxonomy" id="3197"/>
    <lineage>
        <taxon>Eukaryota</taxon>
        <taxon>Viridiplantae</taxon>
        <taxon>Streptophyta</taxon>
        <taxon>Embryophyta</taxon>
        <taxon>Marchantiophyta</taxon>
        <taxon>Marchantiopsida</taxon>
        <taxon>Marchantiidae</taxon>
        <taxon>Marchantiales</taxon>
        <taxon>Marchantiaceae</taxon>
        <taxon>Marchantia</taxon>
    </lineage>
</organism>
<dbReference type="AlphaFoldDB" id="A0A2R6WKV0"/>
<dbReference type="EMBL" id="KZ772752">
    <property type="protein sequence ID" value="PTQ34443.1"/>
    <property type="molecule type" value="Genomic_DNA"/>
</dbReference>
<keyword evidence="2" id="KW-1185">Reference proteome</keyword>
<evidence type="ECO:0000313" key="1">
    <source>
        <dbReference type="EMBL" id="PTQ34443.1"/>
    </source>
</evidence>
<gene>
    <name evidence="1" type="ORF">MARPO_0080s0059</name>
</gene>
<dbReference type="Proteomes" id="UP000244005">
    <property type="component" value="Unassembled WGS sequence"/>
</dbReference>